<dbReference type="Gramene" id="Mp2g09620.1">
    <property type="protein sequence ID" value="Mp2g09620.1.cds"/>
    <property type="gene ID" value="Mp2g09620"/>
</dbReference>
<evidence type="ECO:0008006" key="4">
    <source>
        <dbReference type="Google" id="ProtNLM"/>
    </source>
</evidence>
<dbReference type="Pfam" id="PF11937">
    <property type="entry name" value="DUF3455"/>
    <property type="match status" value="1"/>
</dbReference>
<proteinExistence type="predicted"/>
<name>A0A2R6W468_MARPO</name>
<evidence type="ECO:0000313" key="2">
    <source>
        <dbReference type="EMBL" id="PTQ28655.1"/>
    </source>
</evidence>
<evidence type="ECO:0000256" key="1">
    <source>
        <dbReference type="SAM" id="SignalP"/>
    </source>
</evidence>
<accession>A0A2R6W468</accession>
<protein>
    <recommendedName>
        <fullName evidence="4">Dirigent protein</fullName>
    </recommendedName>
</protein>
<dbReference type="AlphaFoldDB" id="A0A2R6W468"/>
<feature type="chain" id="PRO_5015353388" description="Dirigent protein" evidence="1">
    <location>
        <begin position="27"/>
        <end position="191"/>
    </location>
</feature>
<organism evidence="2 3">
    <name type="scientific">Marchantia polymorpha</name>
    <name type="common">Common liverwort</name>
    <name type="synonym">Marchantia aquatica</name>
    <dbReference type="NCBI Taxonomy" id="3197"/>
    <lineage>
        <taxon>Eukaryota</taxon>
        <taxon>Viridiplantae</taxon>
        <taxon>Streptophyta</taxon>
        <taxon>Embryophyta</taxon>
        <taxon>Marchantiophyta</taxon>
        <taxon>Marchantiopsida</taxon>
        <taxon>Marchantiidae</taxon>
        <taxon>Marchantiales</taxon>
        <taxon>Marchantiaceae</taxon>
        <taxon>Marchantia</taxon>
    </lineage>
</organism>
<feature type="signal peptide" evidence="1">
    <location>
        <begin position="1"/>
        <end position="26"/>
    </location>
</feature>
<dbReference type="PROSITE" id="PS51257">
    <property type="entry name" value="PROKAR_LIPOPROTEIN"/>
    <property type="match status" value="1"/>
</dbReference>
<dbReference type="Proteomes" id="UP000244005">
    <property type="component" value="Unassembled WGS sequence"/>
</dbReference>
<dbReference type="PANTHER" id="PTHR35567">
    <property type="entry name" value="MALATE DEHYDROGENASE (AFU_ORTHOLOGUE AFUA_2G13800)"/>
    <property type="match status" value="1"/>
</dbReference>
<evidence type="ECO:0000313" key="3">
    <source>
        <dbReference type="Proteomes" id="UP000244005"/>
    </source>
</evidence>
<dbReference type="EMBL" id="KZ772828">
    <property type="protein sequence ID" value="PTQ28655.1"/>
    <property type="molecule type" value="Genomic_DNA"/>
</dbReference>
<dbReference type="InterPro" id="IPR021851">
    <property type="entry name" value="DUF3455"/>
</dbReference>
<dbReference type="PANTHER" id="PTHR35567:SF1">
    <property type="entry name" value="CONSERVED FUNGAL PROTEIN (AFU_ORTHOLOGUE AFUA_1G14230)"/>
    <property type="match status" value="1"/>
</dbReference>
<gene>
    <name evidence="2" type="ORF">MARPO_0158s0033</name>
</gene>
<dbReference type="OrthoDB" id="1911375at2759"/>
<sequence length="191" mass="21044">MAAKTQALSPVLGLCFVVVWASLVSACEDTNNNLERVVDAAIRIPKCHEVQQDLFGVGFQIYTFNGSSWISTNVSADLFDFKGQKIGFHYFLAEKDFGGGQATWETTNPSSRVTAKAVASVKQVDTIPELLLESTNTTGVIRFGSTSFVQRLFPRRGLPPSVQHAKVGDIYTSDYTALYTFSYKKKSLVQK</sequence>
<keyword evidence="1" id="KW-0732">Signal</keyword>
<reference evidence="3" key="1">
    <citation type="journal article" date="2017" name="Cell">
        <title>Insights into land plant evolution garnered from the Marchantia polymorpha genome.</title>
        <authorList>
            <person name="Bowman J.L."/>
            <person name="Kohchi T."/>
            <person name="Yamato K.T."/>
            <person name="Jenkins J."/>
            <person name="Shu S."/>
            <person name="Ishizaki K."/>
            <person name="Yamaoka S."/>
            <person name="Nishihama R."/>
            <person name="Nakamura Y."/>
            <person name="Berger F."/>
            <person name="Adam C."/>
            <person name="Aki S.S."/>
            <person name="Althoff F."/>
            <person name="Araki T."/>
            <person name="Arteaga-Vazquez M.A."/>
            <person name="Balasubrmanian S."/>
            <person name="Barry K."/>
            <person name="Bauer D."/>
            <person name="Boehm C.R."/>
            <person name="Briginshaw L."/>
            <person name="Caballero-Perez J."/>
            <person name="Catarino B."/>
            <person name="Chen F."/>
            <person name="Chiyoda S."/>
            <person name="Chovatia M."/>
            <person name="Davies K.M."/>
            <person name="Delmans M."/>
            <person name="Demura T."/>
            <person name="Dierschke T."/>
            <person name="Dolan L."/>
            <person name="Dorantes-Acosta A.E."/>
            <person name="Eklund D.M."/>
            <person name="Florent S.N."/>
            <person name="Flores-Sandoval E."/>
            <person name="Fujiyama A."/>
            <person name="Fukuzawa H."/>
            <person name="Galik B."/>
            <person name="Grimanelli D."/>
            <person name="Grimwood J."/>
            <person name="Grossniklaus U."/>
            <person name="Hamada T."/>
            <person name="Haseloff J."/>
            <person name="Hetherington A.J."/>
            <person name="Higo A."/>
            <person name="Hirakawa Y."/>
            <person name="Hundley H.N."/>
            <person name="Ikeda Y."/>
            <person name="Inoue K."/>
            <person name="Inoue S.I."/>
            <person name="Ishida S."/>
            <person name="Jia Q."/>
            <person name="Kakita M."/>
            <person name="Kanazawa T."/>
            <person name="Kawai Y."/>
            <person name="Kawashima T."/>
            <person name="Kennedy M."/>
            <person name="Kinose K."/>
            <person name="Kinoshita T."/>
            <person name="Kohara Y."/>
            <person name="Koide E."/>
            <person name="Komatsu K."/>
            <person name="Kopischke S."/>
            <person name="Kubo M."/>
            <person name="Kyozuka J."/>
            <person name="Lagercrantz U."/>
            <person name="Lin S.S."/>
            <person name="Lindquist E."/>
            <person name="Lipzen A.M."/>
            <person name="Lu C.W."/>
            <person name="De Luna E."/>
            <person name="Martienssen R.A."/>
            <person name="Minamino N."/>
            <person name="Mizutani M."/>
            <person name="Mizutani M."/>
            <person name="Mochizuki N."/>
            <person name="Monte I."/>
            <person name="Mosher R."/>
            <person name="Nagasaki H."/>
            <person name="Nakagami H."/>
            <person name="Naramoto S."/>
            <person name="Nishitani K."/>
            <person name="Ohtani M."/>
            <person name="Okamoto T."/>
            <person name="Okumura M."/>
            <person name="Phillips J."/>
            <person name="Pollak B."/>
            <person name="Reinders A."/>
            <person name="Rovekamp M."/>
            <person name="Sano R."/>
            <person name="Sawa S."/>
            <person name="Schmid M.W."/>
            <person name="Shirakawa M."/>
            <person name="Solano R."/>
            <person name="Spunde A."/>
            <person name="Suetsugu N."/>
            <person name="Sugano S."/>
            <person name="Sugiyama A."/>
            <person name="Sun R."/>
            <person name="Suzuki Y."/>
            <person name="Takenaka M."/>
            <person name="Takezawa D."/>
            <person name="Tomogane H."/>
            <person name="Tsuzuki M."/>
            <person name="Ueda T."/>
            <person name="Umeda M."/>
            <person name="Ward J.M."/>
            <person name="Watanabe Y."/>
            <person name="Yazaki K."/>
            <person name="Yokoyama R."/>
            <person name="Yoshitake Y."/>
            <person name="Yotsui I."/>
            <person name="Zachgo S."/>
            <person name="Schmutz J."/>
        </authorList>
    </citation>
    <scope>NUCLEOTIDE SEQUENCE [LARGE SCALE GENOMIC DNA]</scope>
    <source>
        <strain evidence="3">Tak-1</strain>
    </source>
</reference>
<keyword evidence="3" id="KW-1185">Reference proteome</keyword>